<dbReference type="AlphaFoldDB" id="J0D4G7"/>
<proteinExistence type="predicted"/>
<dbReference type="Proteomes" id="UP000006514">
    <property type="component" value="Unassembled WGS sequence"/>
</dbReference>
<evidence type="ECO:0000256" key="1">
    <source>
        <dbReference type="SAM" id="MobiDB-lite"/>
    </source>
</evidence>
<evidence type="ECO:0000313" key="2">
    <source>
        <dbReference type="EMBL" id="EJD33634.1"/>
    </source>
</evidence>
<feature type="region of interest" description="Disordered" evidence="1">
    <location>
        <begin position="65"/>
        <end position="100"/>
    </location>
</feature>
<accession>J0D4G7</accession>
<evidence type="ECO:0000313" key="3">
    <source>
        <dbReference type="Proteomes" id="UP000006514"/>
    </source>
</evidence>
<sequence>MVRLFVCFVPVADDGSTPALLRLPQPTLLRRPQHFSDGAIGHLKRVVNTSGQSFRETGIIDSNSVVASPPCSPHAGDADAETRDTDAVAAASPPRYSVPAPSGWPVAGAPASAGSQIFTISSLDTVTAPGDVRPPYAVR</sequence>
<organism evidence="2 3">
    <name type="scientific">Auricularia subglabra (strain TFB-10046 / SS5)</name>
    <name type="common">White-rot fungus</name>
    <name type="synonym">Auricularia delicata (strain TFB10046)</name>
    <dbReference type="NCBI Taxonomy" id="717982"/>
    <lineage>
        <taxon>Eukaryota</taxon>
        <taxon>Fungi</taxon>
        <taxon>Dikarya</taxon>
        <taxon>Basidiomycota</taxon>
        <taxon>Agaricomycotina</taxon>
        <taxon>Agaricomycetes</taxon>
        <taxon>Auriculariales</taxon>
        <taxon>Auriculariaceae</taxon>
        <taxon>Auricularia</taxon>
    </lineage>
</organism>
<gene>
    <name evidence="2" type="ORF">AURDEDRAFT_177283</name>
</gene>
<keyword evidence="3" id="KW-1185">Reference proteome</keyword>
<dbReference type="InParanoid" id="J0D4G7"/>
<dbReference type="KEGG" id="adl:AURDEDRAFT_177283"/>
<protein>
    <submittedName>
        <fullName evidence="2">Uncharacterized protein</fullName>
    </submittedName>
</protein>
<dbReference type="EMBL" id="JH688140">
    <property type="protein sequence ID" value="EJD33634.1"/>
    <property type="molecule type" value="Genomic_DNA"/>
</dbReference>
<feature type="compositionally biased region" description="Basic and acidic residues" evidence="1">
    <location>
        <begin position="76"/>
        <end position="86"/>
    </location>
</feature>
<name>J0D4G7_AURST</name>
<reference evidence="3" key="1">
    <citation type="journal article" date="2012" name="Science">
        <title>The Paleozoic origin of enzymatic lignin decomposition reconstructed from 31 fungal genomes.</title>
        <authorList>
            <person name="Floudas D."/>
            <person name="Binder M."/>
            <person name="Riley R."/>
            <person name="Barry K."/>
            <person name="Blanchette R.A."/>
            <person name="Henrissat B."/>
            <person name="Martinez A.T."/>
            <person name="Otillar R."/>
            <person name="Spatafora J.W."/>
            <person name="Yadav J.S."/>
            <person name="Aerts A."/>
            <person name="Benoit I."/>
            <person name="Boyd A."/>
            <person name="Carlson A."/>
            <person name="Copeland A."/>
            <person name="Coutinho P.M."/>
            <person name="de Vries R.P."/>
            <person name="Ferreira P."/>
            <person name="Findley K."/>
            <person name="Foster B."/>
            <person name="Gaskell J."/>
            <person name="Glotzer D."/>
            <person name="Gorecki P."/>
            <person name="Heitman J."/>
            <person name="Hesse C."/>
            <person name="Hori C."/>
            <person name="Igarashi K."/>
            <person name="Jurgens J.A."/>
            <person name="Kallen N."/>
            <person name="Kersten P."/>
            <person name="Kohler A."/>
            <person name="Kuees U."/>
            <person name="Kumar T.K.A."/>
            <person name="Kuo A."/>
            <person name="LaButti K."/>
            <person name="Larrondo L.F."/>
            <person name="Lindquist E."/>
            <person name="Ling A."/>
            <person name="Lombard V."/>
            <person name="Lucas S."/>
            <person name="Lundell T."/>
            <person name="Martin R."/>
            <person name="McLaughlin D.J."/>
            <person name="Morgenstern I."/>
            <person name="Morin E."/>
            <person name="Murat C."/>
            <person name="Nagy L.G."/>
            <person name="Nolan M."/>
            <person name="Ohm R.A."/>
            <person name="Patyshakuliyeva A."/>
            <person name="Rokas A."/>
            <person name="Ruiz-Duenas F.J."/>
            <person name="Sabat G."/>
            <person name="Salamov A."/>
            <person name="Samejima M."/>
            <person name="Schmutz J."/>
            <person name="Slot J.C."/>
            <person name="St John F."/>
            <person name="Stenlid J."/>
            <person name="Sun H."/>
            <person name="Sun S."/>
            <person name="Syed K."/>
            <person name="Tsang A."/>
            <person name="Wiebenga A."/>
            <person name="Young D."/>
            <person name="Pisabarro A."/>
            <person name="Eastwood D.C."/>
            <person name="Martin F."/>
            <person name="Cullen D."/>
            <person name="Grigoriev I.V."/>
            <person name="Hibbett D.S."/>
        </authorList>
    </citation>
    <scope>NUCLEOTIDE SEQUENCE [LARGE SCALE GENOMIC DNA]</scope>
    <source>
        <strain evidence="3">TFB10046</strain>
    </source>
</reference>